<proteinExistence type="predicted"/>
<name>A0A8J6AHT2_GALPY</name>
<dbReference type="AlphaFoldDB" id="A0A8J6AHT2"/>
<dbReference type="EMBL" id="JAGFMF010011495">
    <property type="protein sequence ID" value="KAG8521068.1"/>
    <property type="molecule type" value="Genomic_DNA"/>
</dbReference>
<protein>
    <submittedName>
        <fullName evidence="2">Patr class I histocompatibility antigen, alpha chain E</fullName>
    </submittedName>
</protein>
<reference evidence="2" key="1">
    <citation type="journal article" date="2021" name="Evol. Appl.">
        <title>The genome of the Pyrenean desman and the effects of bottlenecks and inbreeding on the genomic landscape of an endangered species.</title>
        <authorList>
            <person name="Escoda L."/>
            <person name="Castresana J."/>
        </authorList>
    </citation>
    <scope>NUCLEOTIDE SEQUENCE</scope>
    <source>
        <strain evidence="2">IBE-C5619</strain>
    </source>
</reference>
<accession>A0A8J6AHT2</accession>
<evidence type="ECO:0000313" key="3">
    <source>
        <dbReference type="Proteomes" id="UP000700334"/>
    </source>
</evidence>
<sequence>MTQHCTSDSVVTLRYHPDLVARWGGPGPRHGSGGDQTWGDRTFQKWAAEVVPSGEEQRYMYHVQHEGLMKRAPSPEMEPLLRGIRSPSGDPQRGSRDLGLRISPLLPFQCPPQSFVPTAGIIAGLVLLGAAVAAAVMWKKRRSGGKGKSYTQAAGKCGQGFDPLNRDDGAHGGVTPINPSCGLFSLALTRFCFAVTVDQVSAVSLLAPKGETLEDCGGQGGQG</sequence>
<keyword evidence="3" id="KW-1185">Reference proteome</keyword>
<organism evidence="2 3">
    <name type="scientific">Galemys pyrenaicus</name>
    <name type="common">Iberian desman</name>
    <name type="synonym">Pyrenean desman</name>
    <dbReference type="NCBI Taxonomy" id="202257"/>
    <lineage>
        <taxon>Eukaryota</taxon>
        <taxon>Metazoa</taxon>
        <taxon>Chordata</taxon>
        <taxon>Craniata</taxon>
        <taxon>Vertebrata</taxon>
        <taxon>Euteleostomi</taxon>
        <taxon>Mammalia</taxon>
        <taxon>Eutheria</taxon>
        <taxon>Laurasiatheria</taxon>
        <taxon>Eulipotyphla</taxon>
        <taxon>Talpidae</taxon>
        <taxon>Galemys</taxon>
    </lineage>
</organism>
<dbReference type="Proteomes" id="UP000700334">
    <property type="component" value="Unassembled WGS sequence"/>
</dbReference>
<keyword evidence="1" id="KW-0472">Membrane</keyword>
<keyword evidence="1" id="KW-0812">Transmembrane</keyword>
<gene>
    <name evidence="2" type="ORF">J0S82_018308</name>
</gene>
<feature type="transmembrane region" description="Helical" evidence="1">
    <location>
        <begin position="115"/>
        <end position="138"/>
    </location>
</feature>
<evidence type="ECO:0000256" key="1">
    <source>
        <dbReference type="SAM" id="Phobius"/>
    </source>
</evidence>
<keyword evidence="1" id="KW-1133">Transmembrane helix</keyword>
<evidence type="ECO:0000313" key="2">
    <source>
        <dbReference type="EMBL" id="KAG8521068.1"/>
    </source>
</evidence>
<comment type="caution">
    <text evidence="2">The sequence shown here is derived from an EMBL/GenBank/DDBJ whole genome shotgun (WGS) entry which is preliminary data.</text>
</comment>